<keyword evidence="2" id="KW-1185">Reference proteome</keyword>
<proteinExistence type="predicted"/>
<gene>
    <name evidence="1" type="ORF">PoB_004409100</name>
</gene>
<protein>
    <submittedName>
        <fullName evidence="1">Uncharacterized protein</fullName>
    </submittedName>
</protein>
<organism evidence="1 2">
    <name type="scientific">Plakobranchus ocellatus</name>
    <dbReference type="NCBI Taxonomy" id="259542"/>
    <lineage>
        <taxon>Eukaryota</taxon>
        <taxon>Metazoa</taxon>
        <taxon>Spiralia</taxon>
        <taxon>Lophotrochozoa</taxon>
        <taxon>Mollusca</taxon>
        <taxon>Gastropoda</taxon>
        <taxon>Heterobranchia</taxon>
        <taxon>Euthyneura</taxon>
        <taxon>Panpulmonata</taxon>
        <taxon>Sacoglossa</taxon>
        <taxon>Placobranchoidea</taxon>
        <taxon>Plakobranchidae</taxon>
        <taxon>Plakobranchus</taxon>
    </lineage>
</organism>
<dbReference type="EMBL" id="BLXT01004836">
    <property type="protein sequence ID" value="GFO17586.1"/>
    <property type="molecule type" value="Genomic_DNA"/>
</dbReference>
<evidence type="ECO:0000313" key="1">
    <source>
        <dbReference type="EMBL" id="GFO17586.1"/>
    </source>
</evidence>
<comment type="caution">
    <text evidence="1">The sequence shown here is derived from an EMBL/GenBank/DDBJ whole genome shotgun (WGS) entry which is preliminary data.</text>
</comment>
<reference evidence="1 2" key="1">
    <citation type="journal article" date="2021" name="Elife">
        <title>Chloroplast acquisition without the gene transfer in kleptoplastic sea slugs, Plakobranchus ocellatus.</title>
        <authorList>
            <person name="Maeda T."/>
            <person name="Takahashi S."/>
            <person name="Yoshida T."/>
            <person name="Shimamura S."/>
            <person name="Takaki Y."/>
            <person name="Nagai Y."/>
            <person name="Toyoda A."/>
            <person name="Suzuki Y."/>
            <person name="Arimoto A."/>
            <person name="Ishii H."/>
            <person name="Satoh N."/>
            <person name="Nishiyama T."/>
            <person name="Hasebe M."/>
            <person name="Maruyama T."/>
            <person name="Minagawa J."/>
            <person name="Obokata J."/>
            <person name="Shigenobu S."/>
        </authorList>
    </citation>
    <scope>NUCLEOTIDE SEQUENCE [LARGE SCALE GENOMIC DNA]</scope>
</reference>
<accession>A0AAV4BAZ6</accession>
<sequence>MLKPRIRDKKIINMFHVCDIPFSKIWRYKRKKRQSTPAFVLAQSCFLAQFTTANDVEVLHTSQLSHDGLFDL</sequence>
<name>A0AAV4BAZ6_9GAST</name>
<evidence type="ECO:0000313" key="2">
    <source>
        <dbReference type="Proteomes" id="UP000735302"/>
    </source>
</evidence>
<dbReference type="Proteomes" id="UP000735302">
    <property type="component" value="Unassembled WGS sequence"/>
</dbReference>
<dbReference type="AlphaFoldDB" id="A0AAV4BAZ6"/>